<feature type="coiled-coil region" evidence="1">
    <location>
        <begin position="66"/>
        <end position="258"/>
    </location>
</feature>
<dbReference type="RefSeq" id="WP_011278915.1">
    <property type="nucleotide sequence ID" value="NC_020246.1"/>
</dbReference>
<name>M1ITR3_9CREN</name>
<dbReference type="Proteomes" id="UP000011281">
    <property type="component" value="Chromosome"/>
</dbReference>
<dbReference type="PANTHER" id="PTHR34314">
    <property type="entry name" value="CRENARCHAEAL PROTEIN, PUTATIVE-RELATED"/>
    <property type="match status" value="1"/>
</dbReference>
<keyword evidence="1" id="KW-0175">Coiled coil</keyword>
<dbReference type="PANTHER" id="PTHR34314:SF6">
    <property type="entry name" value="DUF3782 DOMAIN-CONTAINING PROTEIN"/>
    <property type="match status" value="1"/>
</dbReference>
<dbReference type="EMBL" id="CP002817">
    <property type="protein sequence ID" value="AGE72012.1"/>
    <property type="molecule type" value="Genomic_DNA"/>
</dbReference>
<reference evidence="2 3" key="1">
    <citation type="journal article" date="2012" name="ISME J.">
        <title>Genomic evidence of rapid, global-scale gene flow in a Sulfolobus species.</title>
        <authorList>
            <person name="Mao D."/>
            <person name="Grogan D."/>
        </authorList>
    </citation>
    <scope>NUCLEOTIDE SEQUENCE [LARGE SCALE GENOMIC DNA]</scope>
    <source>
        <strain evidence="2 3">N8</strain>
    </source>
</reference>
<dbReference type="Gene3D" id="6.10.250.1010">
    <property type="match status" value="2"/>
</dbReference>
<protein>
    <submittedName>
        <fullName evidence="2">Uncharacterized protein</fullName>
    </submittedName>
</protein>
<gene>
    <name evidence="2" type="ORF">SacN8_10310</name>
</gene>
<dbReference type="AlphaFoldDB" id="M1ITR3"/>
<dbReference type="PATRIC" id="fig|1028566.6.peg.2074"/>
<accession>M1ITR3</accession>
<organism evidence="3">
    <name type="scientific">Sulfolobus acidocaldarius N8</name>
    <dbReference type="NCBI Taxonomy" id="1028566"/>
    <lineage>
        <taxon>Archaea</taxon>
        <taxon>Thermoproteota</taxon>
        <taxon>Thermoprotei</taxon>
        <taxon>Sulfolobales</taxon>
        <taxon>Sulfolobaceae</taxon>
        <taxon>Sulfolobus</taxon>
    </lineage>
</organism>
<evidence type="ECO:0000256" key="1">
    <source>
        <dbReference type="SAM" id="Coils"/>
    </source>
</evidence>
<dbReference type="KEGG" id="sacn:SacN8_10310"/>
<evidence type="ECO:0000313" key="2">
    <source>
        <dbReference type="EMBL" id="AGE72012.1"/>
    </source>
</evidence>
<dbReference type="InterPro" id="IPR011335">
    <property type="entry name" value="Restrct_endonuc-II-like"/>
</dbReference>
<dbReference type="GeneID" id="14552636"/>
<evidence type="ECO:0000313" key="3">
    <source>
        <dbReference type="Proteomes" id="UP000011281"/>
    </source>
</evidence>
<dbReference type="SUPFAM" id="SSF58104">
    <property type="entry name" value="Methyl-accepting chemotaxis protein (MCP) signaling domain"/>
    <property type="match status" value="1"/>
</dbReference>
<sequence>MVVDEKRVREIVREELETFLVKSLAESLKELHSISQDFREQQKDYDKKFEEIGKELAGLREITGNLVKSSEENTKAIAELRKMTEENTKAIIELRKQTEENTKAIAELRKMTEENTKAIIELRKQTEENTKAIAELRKMTEENTKAIIELRKQTEENTKAIAELRKMTEENTKAIIELRKQTEENTKAIAELRKMTEENTKAIIELRKQTEENTKAIAELRKMTEENTKAIIRLTKIVDKLVKSVSALNERVSGLENTFGLMTEEIIRRDFPAWLKNQGIDVSKVSGKTIKFGKKNLEFDVFLEYNNKVYLGEVKATLRERDVKRFYAKVEMVKKVFRDKEIIPIIIFRLRAKGEIPIRLAKNYGIKVLKYLKGGEFDER</sequence>
<proteinExistence type="predicted"/>
<dbReference type="SUPFAM" id="SSF52980">
    <property type="entry name" value="Restriction endonuclease-like"/>
    <property type="match status" value="1"/>
</dbReference>
<dbReference type="Gene3D" id="1.20.5.110">
    <property type="match status" value="1"/>
</dbReference>
<dbReference type="HOGENOM" id="CLU_057644_0_0_2"/>